<feature type="region of interest" description="Disordered" evidence="1">
    <location>
        <begin position="341"/>
        <end position="361"/>
    </location>
</feature>
<evidence type="ECO:0000256" key="1">
    <source>
        <dbReference type="SAM" id="MobiDB-lite"/>
    </source>
</evidence>
<protein>
    <submittedName>
        <fullName evidence="2">Uncharacterized protein</fullName>
    </submittedName>
</protein>
<dbReference type="AlphaFoldDB" id="A0A1D1VUK3"/>
<evidence type="ECO:0000313" key="3">
    <source>
        <dbReference type="Proteomes" id="UP000186922"/>
    </source>
</evidence>
<proteinExistence type="predicted"/>
<comment type="caution">
    <text evidence="2">The sequence shown here is derived from an EMBL/GenBank/DDBJ whole genome shotgun (WGS) entry which is preliminary data.</text>
</comment>
<organism evidence="2 3">
    <name type="scientific">Ramazzottius varieornatus</name>
    <name type="common">Water bear</name>
    <name type="synonym">Tardigrade</name>
    <dbReference type="NCBI Taxonomy" id="947166"/>
    <lineage>
        <taxon>Eukaryota</taxon>
        <taxon>Metazoa</taxon>
        <taxon>Ecdysozoa</taxon>
        <taxon>Tardigrada</taxon>
        <taxon>Eutardigrada</taxon>
        <taxon>Parachela</taxon>
        <taxon>Hypsibioidea</taxon>
        <taxon>Ramazzottiidae</taxon>
        <taxon>Ramazzottius</taxon>
    </lineage>
</organism>
<name>A0A1D1VUK3_RAMVA</name>
<sequence>MENHRQELSCLPRPQLTARLDEDQKICWGIITDLNRRLSRFRRLSLVSRKPLRSTLPPINEQEPGSNAVTQTQVTPYELPSHILGPVLRWIFNHLDFFNEDYVVDVLNELSWQNRFAFQMQAFLNEFKDFDYEDICKLALFFLRFSYKVSDKQQKVPLEPVEPGEVDEWLRNLTPEEFANRRIQFNDVFEALQACMRDKRNQVGQENAHFDIVKAQGQGRDASADEDYMNCYLSALDVHNKTKEWNQLLYGMRKESQISEKKLQLTARTASLHDKNQKLKSIIKVQLSNKEDRKFVYPPWWSRMDDVAEVLLKEIGQLDRQAGALAARQRLLPWHRHLTDTRGTNHGLPKSRSWTGVTTSR</sequence>
<reference evidence="2 3" key="1">
    <citation type="journal article" date="2016" name="Nat. Commun.">
        <title>Extremotolerant tardigrade genome and improved radiotolerance of human cultured cells by tardigrade-unique protein.</title>
        <authorList>
            <person name="Hashimoto T."/>
            <person name="Horikawa D.D."/>
            <person name="Saito Y."/>
            <person name="Kuwahara H."/>
            <person name="Kozuka-Hata H."/>
            <person name="Shin-I T."/>
            <person name="Minakuchi Y."/>
            <person name="Ohishi K."/>
            <person name="Motoyama A."/>
            <person name="Aizu T."/>
            <person name="Enomoto A."/>
            <person name="Kondo K."/>
            <person name="Tanaka S."/>
            <person name="Hara Y."/>
            <person name="Koshikawa S."/>
            <person name="Sagara H."/>
            <person name="Miura T."/>
            <person name="Yokobori S."/>
            <person name="Miyagawa K."/>
            <person name="Suzuki Y."/>
            <person name="Kubo T."/>
            <person name="Oyama M."/>
            <person name="Kohara Y."/>
            <person name="Fujiyama A."/>
            <person name="Arakawa K."/>
            <person name="Katayama T."/>
            <person name="Toyoda A."/>
            <person name="Kunieda T."/>
        </authorList>
    </citation>
    <scope>NUCLEOTIDE SEQUENCE [LARGE SCALE GENOMIC DNA]</scope>
    <source>
        <strain evidence="2 3">YOKOZUNA-1</strain>
    </source>
</reference>
<evidence type="ECO:0000313" key="2">
    <source>
        <dbReference type="EMBL" id="GAV04626.1"/>
    </source>
</evidence>
<feature type="compositionally biased region" description="Polar residues" evidence="1">
    <location>
        <begin position="352"/>
        <end position="361"/>
    </location>
</feature>
<dbReference type="Proteomes" id="UP000186922">
    <property type="component" value="Unassembled WGS sequence"/>
</dbReference>
<accession>A0A1D1VUK3</accession>
<gene>
    <name evidence="2" type="primary">RvY_14887-1</name>
    <name evidence="2" type="synonym">RvY_14887.1</name>
    <name evidence="2" type="ORF">RvY_14887</name>
</gene>
<dbReference type="EMBL" id="BDGG01000011">
    <property type="protein sequence ID" value="GAV04626.1"/>
    <property type="molecule type" value="Genomic_DNA"/>
</dbReference>
<keyword evidence="3" id="KW-1185">Reference proteome</keyword>